<evidence type="ECO:0000256" key="6">
    <source>
        <dbReference type="ARBA" id="ARBA00023014"/>
    </source>
</evidence>
<keyword evidence="6" id="KW-0411">Iron-sulfur</keyword>
<accession>B6YWP9</accession>
<evidence type="ECO:0000259" key="7">
    <source>
        <dbReference type="Pfam" id="PF01058"/>
    </source>
</evidence>
<evidence type="ECO:0000256" key="2">
    <source>
        <dbReference type="ARBA" id="ARBA00009173"/>
    </source>
</evidence>
<dbReference type="GO" id="GO:0051539">
    <property type="term" value="F:4 iron, 4 sulfur cluster binding"/>
    <property type="evidence" value="ECO:0007669"/>
    <property type="project" value="UniProtKB-KW"/>
</dbReference>
<evidence type="ECO:0000256" key="3">
    <source>
        <dbReference type="ARBA" id="ARBA00022485"/>
    </source>
</evidence>
<name>B6YWP9_THEON</name>
<dbReference type="Proteomes" id="UP000002727">
    <property type="component" value="Chromosome"/>
</dbReference>
<dbReference type="OrthoDB" id="5740at2157"/>
<comment type="similarity">
    <text evidence="2">Belongs to the complex I 20 kDa subunit family.</text>
</comment>
<dbReference type="RefSeq" id="WP_012571984.1">
    <property type="nucleotide sequence ID" value="NC_011529.1"/>
</dbReference>
<dbReference type="PATRIC" id="fig|523850.10.peg.1032"/>
<dbReference type="PANTHER" id="PTHR42989:SF1">
    <property type="entry name" value="FORMATE HYDROGENLYASE SUBUNIT 7-RELATED"/>
    <property type="match status" value="1"/>
</dbReference>
<dbReference type="AlphaFoldDB" id="B6YWP9"/>
<dbReference type="PANTHER" id="PTHR42989">
    <property type="entry name" value="HYDROGENASE-4 COMPONENT I"/>
    <property type="match status" value="1"/>
</dbReference>
<dbReference type="Gene3D" id="3.40.50.12280">
    <property type="match status" value="1"/>
</dbReference>
<comment type="cofactor">
    <cofactor evidence="1">
        <name>[4Fe-4S] cluster</name>
        <dbReference type="ChEBI" id="CHEBI:49883"/>
    </cofactor>
</comment>
<reference evidence="8 9" key="1">
    <citation type="journal article" date="2008" name="J. Bacteriol.">
        <title>The complete genome sequence of Thermococcus onnurineus NA1 reveals a mixed heterotrophic and carboxydotrophic metabolism.</title>
        <authorList>
            <person name="Lee H.S."/>
            <person name="Kang S.G."/>
            <person name="Bae S.S."/>
            <person name="Lim J.K."/>
            <person name="Cho Y."/>
            <person name="Kim Y.J."/>
            <person name="Jeon J.H."/>
            <person name="Cha S.S."/>
            <person name="Kwon K.K."/>
            <person name="Kim H.T."/>
            <person name="Park C.J."/>
            <person name="Lee H.W."/>
            <person name="Kim S.I."/>
            <person name="Chun J."/>
            <person name="Colwell R.R."/>
            <person name="Kim S.J."/>
            <person name="Lee J.H."/>
        </authorList>
    </citation>
    <scope>NUCLEOTIDE SEQUENCE [LARGE SCALE GENOMIC DNA]</scope>
    <source>
        <strain evidence="8 9">NA1</strain>
    </source>
</reference>
<sequence>MVKNSLWVFHLNSGSCNGCDIEILNIFAPRNDVERLGIKLVGSPRHADAIAFTGPITRECLPKVIDALKAVPEPKVVLAIGACACGGGIWYDTYSVIGGVKELYRILKEEYNMEPPATVFIPGCPPKPEAIIYGVAVASGMLESKQKKTVYVEPEESVANEKLMIAELISETEKTRHFMPGIVIRGVEDEP</sequence>
<evidence type="ECO:0000313" key="9">
    <source>
        <dbReference type="Proteomes" id="UP000002727"/>
    </source>
</evidence>
<dbReference type="InterPro" id="IPR006137">
    <property type="entry name" value="NADH_UbQ_OxRdtase-like_20kDa"/>
</dbReference>
<dbReference type="eggNOG" id="arCOG01553">
    <property type="taxonomic scope" value="Archaea"/>
</dbReference>
<keyword evidence="5" id="KW-0408">Iron</keyword>
<feature type="domain" description="NADH:ubiquinone oxidoreductase-like 20kDa subunit" evidence="7">
    <location>
        <begin position="16"/>
        <end position="135"/>
    </location>
</feature>
<protein>
    <submittedName>
        <fullName evidence="8">NADH dehydrogenase (Ubiquinone), 20 kDa subunit</fullName>
    </submittedName>
</protein>
<organism evidence="8 9">
    <name type="scientific">Thermococcus onnurineus (strain NA1)</name>
    <dbReference type="NCBI Taxonomy" id="523850"/>
    <lineage>
        <taxon>Archaea</taxon>
        <taxon>Methanobacteriati</taxon>
        <taxon>Methanobacteriota</taxon>
        <taxon>Thermococci</taxon>
        <taxon>Thermococcales</taxon>
        <taxon>Thermococcaceae</taxon>
        <taxon>Thermococcus</taxon>
    </lineage>
</organism>
<dbReference type="InterPro" id="IPR052375">
    <property type="entry name" value="Complex_I_20kDa-like"/>
</dbReference>
<keyword evidence="4" id="KW-0479">Metal-binding</keyword>
<dbReference type="SUPFAM" id="SSF56770">
    <property type="entry name" value="HydA/Nqo6-like"/>
    <property type="match status" value="1"/>
</dbReference>
<evidence type="ECO:0000256" key="1">
    <source>
        <dbReference type="ARBA" id="ARBA00001966"/>
    </source>
</evidence>
<dbReference type="Pfam" id="PF01058">
    <property type="entry name" value="Oxidored_q6"/>
    <property type="match status" value="1"/>
</dbReference>
<dbReference type="KEGG" id="ton:TON_1024"/>
<dbReference type="EMBL" id="CP000855">
    <property type="protein sequence ID" value="ACJ16512.1"/>
    <property type="molecule type" value="Genomic_DNA"/>
</dbReference>
<evidence type="ECO:0000256" key="5">
    <source>
        <dbReference type="ARBA" id="ARBA00023004"/>
    </source>
</evidence>
<evidence type="ECO:0000256" key="4">
    <source>
        <dbReference type="ARBA" id="ARBA00022723"/>
    </source>
</evidence>
<proteinExistence type="inferred from homology"/>
<dbReference type="HOGENOM" id="CLU_055737_7_3_2"/>
<keyword evidence="3" id="KW-0004">4Fe-4S</keyword>
<gene>
    <name evidence="8" type="ordered locus">TON_1024</name>
</gene>
<dbReference type="STRING" id="523850.TON_1024"/>
<dbReference type="GO" id="GO:0046872">
    <property type="term" value="F:metal ion binding"/>
    <property type="evidence" value="ECO:0007669"/>
    <property type="project" value="UniProtKB-KW"/>
</dbReference>
<keyword evidence="9" id="KW-1185">Reference proteome</keyword>
<evidence type="ECO:0000313" key="8">
    <source>
        <dbReference type="EMBL" id="ACJ16512.1"/>
    </source>
</evidence>
<dbReference type="GeneID" id="7018043"/>